<keyword evidence="2" id="KW-0472">Membrane</keyword>
<name>A0A2A3E5Q3_APICC</name>
<reference evidence="3 4" key="1">
    <citation type="submission" date="2014-07" db="EMBL/GenBank/DDBJ databases">
        <title>Genomic and transcriptomic analysis on Apis cerana provide comprehensive insights into honey bee biology.</title>
        <authorList>
            <person name="Diao Q."/>
            <person name="Sun L."/>
            <person name="Zheng H."/>
            <person name="Zheng H."/>
            <person name="Xu S."/>
            <person name="Wang S."/>
            <person name="Zeng Z."/>
            <person name="Hu F."/>
            <person name="Su S."/>
            <person name="Wu J."/>
        </authorList>
    </citation>
    <scope>NUCLEOTIDE SEQUENCE [LARGE SCALE GENOMIC DNA]</scope>
    <source>
        <tissue evidence="3">Pupae without intestine</tissue>
    </source>
</reference>
<dbReference type="STRING" id="94128.A0A2A3E5Q3"/>
<feature type="transmembrane region" description="Helical" evidence="2">
    <location>
        <begin position="438"/>
        <end position="463"/>
    </location>
</feature>
<dbReference type="AlphaFoldDB" id="A0A2A3E5Q3"/>
<gene>
    <name evidence="3" type="ORF">APICC_04319</name>
</gene>
<feature type="transmembrane region" description="Helical" evidence="2">
    <location>
        <begin position="6"/>
        <end position="26"/>
    </location>
</feature>
<accession>A0A2A3E5Q3</accession>
<proteinExistence type="predicted"/>
<evidence type="ECO:0000313" key="4">
    <source>
        <dbReference type="Proteomes" id="UP000242457"/>
    </source>
</evidence>
<organism evidence="3 4">
    <name type="scientific">Apis cerana cerana</name>
    <name type="common">Oriental honeybee</name>
    <dbReference type="NCBI Taxonomy" id="94128"/>
    <lineage>
        <taxon>Eukaryota</taxon>
        <taxon>Metazoa</taxon>
        <taxon>Ecdysozoa</taxon>
        <taxon>Arthropoda</taxon>
        <taxon>Hexapoda</taxon>
        <taxon>Insecta</taxon>
        <taxon>Pterygota</taxon>
        <taxon>Neoptera</taxon>
        <taxon>Endopterygota</taxon>
        <taxon>Hymenoptera</taxon>
        <taxon>Apocrita</taxon>
        <taxon>Aculeata</taxon>
        <taxon>Apoidea</taxon>
        <taxon>Anthophila</taxon>
        <taxon>Apidae</taxon>
        <taxon>Apis</taxon>
    </lineage>
</organism>
<keyword evidence="2" id="KW-0812">Transmembrane</keyword>
<evidence type="ECO:0000313" key="3">
    <source>
        <dbReference type="EMBL" id="PBC27030.1"/>
    </source>
</evidence>
<feature type="compositionally biased region" description="Polar residues" evidence="1">
    <location>
        <begin position="503"/>
        <end position="524"/>
    </location>
</feature>
<evidence type="ECO:0000256" key="1">
    <source>
        <dbReference type="SAM" id="MobiDB-lite"/>
    </source>
</evidence>
<feature type="region of interest" description="Disordered" evidence="1">
    <location>
        <begin position="503"/>
        <end position="557"/>
    </location>
</feature>
<dbReference type="EMBL" id="KZ288360">
    <property type="protein sequence ID" value="PBC27030.1"/>
    <property type="molecule type" value="Genomic_DNA"/>
</dbReference>
<keyword evidence="2" id="KW-1133">Transmembrane helix</keyword>
<evidence type="ECO:0000256" key="2">
    <source>
        <dbReference type="SAM" id="Phobius"/>
    </source>
</evidence>
<protein>
    <submittedName>
        <fullName evidence="3">Uncharacterized protein</fullName>
    </submittedName>
</protein>
<feature type="compositionally biased region" description="Basic and acidic residues" evidence="1">
    <location>
        <begin position="533"/>
        <end position="557"/>
    </location>
</feature>
<sequence length="865" mass="97549">MLLYVVLRTALSISFGAIVQILIFLLQNSNILKVQAFLPPGAEDEIILIEHLPGRRVHLQDFFWSDAKDAPPWIDQGLTFYETKTVHHTVTLYAPAEDKDNHKPLFPDQIDSTEPKCIACIEPTPTLDSDEDQNIGILIGEDPGPRYWLLTVLRAGETIPPKIELKLARLYKTAFLRQQQRHLGLLQTDTRLRRITRGHALVKTKSEIADQNEIYENPAISSTKLRIQTNSEAQISTMPNSIKLVSTFNNTLLPTSNVNDIENHNEHIQMDNFYLKRLSLIKDKKNISTTTASIDFNENITNYTNQHSLENNISFNLSSMMHNLQDYRNNYSMSEQEVSNNVDEKNISKHSKLRLLDRTGEETVQVRMQNTSITESATKLIYSVHLGGKPVPAETAARDMALLSSQEVALELGAPVLIQSEPYLKETRPLALSRKRDAWLLIGATSAGFILLAFVVIGLIFAAKRKRAHSAVAAPPSHHILKKKREYIQATVDNNACSTSEMEIKTDGTSQRQTLGSLSRTPVSIETPDSLEAEIHEVSSDDDEQKSKVRESSSWEHSLKKSRLIHGKMSRTNAIDTPRTSDSTDIIVDHLDSFENNYTKQEEPTASPYSYLSMPSCKAFPSMKNVEPLSRVLEPVMVKHLDIDSPKEMRREKNHFDVYKDDEDKFFARTSSAIKDPGVIGPIVWNLRKQNLSTENNDILGTEIDSSYIISSGPVGKARKRLHELLEDSFSLFGSRDQKSDVQLYTTQSISIEPDTFTIFSETKERSTHASPVSSPLTEMHTRPRTSLLLKYNTIDNDRIAENGHFVPSRNNWGSRPLSAGPFHKPNLPIVNSRRILTDCQLPQEDPAVPLIASIKKELEKFSSQ</sequence>
<keyword evidence="4" id="KW-1185">Reference proteome</keyword>
<dbReference type="Proteomes" id="UP000242457">
    <property type="component" value="Unassembled WGS sequence"/>
</dbReference>
<dbReference type="OrthoDB" id="6624682at2759"/>